<sequence>MSSENWPPQLKEWVARCLGQMTDSNRTDAQAELRQVIADAFVNKTLWTTDWDGVQLQSLSVSLLPKPALSLNPTHLKRKLNITDSSPAPVSNKKHKKTVISKSAATNALDPNDQAALNRRAARFQREHDLERQKHNGSYPSSIPAHRQVTQFKNSRSNTPSSFGDEPEADPIDLSGAASPFTFALSPDNSLLSQEPKPETIRPYTVLQTTLEQLKKRWREKANYSWICSQFKSLRQDLTVQRIKNEFTVSVYEIHARMALEVGDMVEYNQCQAMLRNLYDLGINGKRAEFTAYRILMFLHGRNRSDLNLYVGQLTHEQKNESAVVHALAVQRALSMGNYHSLFDLYLNAPNMGAYIMDHFIDRERIKALMVMAKAYLTLPLTFIRDELGFDTLGQLREFLVTHKAGFFRNPNAPDDQLVVDCKAASPALAEVFEEKYRKVQIKGAV</sequence>
<gene>
    <name evidence="3" type="ORF">NLI96_g1981</name>
</gene>
<protein>
    <recommendedName>
        <fullName evidence="2">PCI domain-containing protein</fullName>
    </recommendedName>
</protein>
<dbReference type="PROSITE" id="PS50250">
    <property type="entry name" value="PCI"/>
    <property type="match status" value="1"/>
</dbReference>
<dbReference type="EMBL" id="JANAWD010000041">
    <property type="protein sequence ID" value="KAJ3489633.1"/>
    <property type="molecule type" value="Genomic_DNA"/>
</dbReference>
<feature type="region of interest" description="Disordered" evidence="1">
    <location>
        <begin position="130"/>
        <end position="171"/>
    </location>
</feature>
<evidence type="ECO:0000313" key="3">
    <source>
        <dbReference type="EMBL" id="KAJ3489633.1"/>
    </source>
</evidence>
<dbReference type="Gene3D" id="1.25.40.990">
    <property type="match status" value="1"/>
</dbReference>
<dbReference type="InterPro" id="IPR045107">
    <property type="entry name" value="SAC3/GANP/THP3"/>
</dbReference>
<dbReference type="GO" id="GO:0005634">
    <property type="term" value="C:nucleus"/>
    <property type="evidence" value="ECO:0007669"/>
    <property type="project" value="TreeGrafter"/>
</dbReference>
<feature type="region of interest" description="Disordered" evidence="1">
    <location>
        <begin position="81"/>
        <end position="114"/>
    </location>
</feature>
<reference evidence="3" key="1">
    <citation type="submission" date="2022-07" db="EMBL/GenBank/DDBJ databases">
        <title>Genome Sequence of Physisporinus lineatus.</title>
        <authorList>
            <person name="Buettner E."/>
        </authorList>
    </citation>
    <scope>NUCLEOTIDE SEQUENCE</scope>
    <source>
        <strain evidence="3">VT162</strain>
    </source>
</reference>
<dbReference type="AlphaFoldDB" id="A0AAD5VEX1"/>
<accession>A0AAD5VEX1</accession>
<dbReference type="PANTHER" id="PTHR12436">
    <property type="entry name" value="80 KDA MCM3-ASSOCIATED PROTEIN"/>
    <property type="match status" value="1"/>
</dbReference>
<dbReference type="Proteomes" id="UP001212997">
    <property type="component" value="Unassembled WGS sequence"/>
</dbReference>
<keyword evidence="4" id="KW-1185">Reference proteome</keyword>
<feature type="compositionally biased region" description="Polar residues" evidence="1">
    <location>
        <begin position="148"/>
        <end position="162"/>
    </location>
</feature>
<evidence type="ECO:0000256" key="1">
    <source>
        <dbReference type="SAM" id="MobiDB-lite"/>
    </source>
</evidence>
<evidence type="ECO:0000313" key="4">
    <source>
        <dbReference type="Proteomes" id="UP001212997"/>
    </source>
</evidence>
<dbReference type="InterPro" id="IPR000717">
    <property type="entry name" value="PCI_dom"/>
</dbReference>
<dbReference type="PANTHER" id="PTHR12436:SF4">
    <property type="entry name" value="LEUKOCYTE RECEPTOR CLUSTER MEMBER 8"/>
    <property type="match status" value="1"/>
</dbReference>
<feature type="domain" description="PCI" evidence="2">
    <location>
        <begin position="264"/>
        <end position="438"/>
    </location>
</feature>
<dbReference type="InterPro" id="IPR005062">
    <property type="entry name" value="SAC3/GANP/THP3_conserved"/>
</dbReference>
<dbReference type="Pfam" id="PF03399">
    <property type="entry name" value="SAC3_GANP"/>
    <property type="match status" value="1"/>
</dbReference>
<proteinExistence type="predicted"/>
<evidence type="ECO:0000259" key="2">
    <source>
        <dbReference type="PROSITE" id="PS50250"/>
    </source>
</evidence>
<organism evidence="3 4">
    <name type="scientific">Meripilus lineatus</name>
    <dbReference type="NCBI Taxonomy" id="2056292"/>
    <lineage>
        <taxon>Eukaryota</taxon>
        <taxon>Fungi</taxon>
        <taxon>Dikarya</taxon>
        <taxon>Basidiomycota</taxon>
        <taxon>Agaricomycotina</taxon>
        <taxon>Agaricomycetes</taxon>
        <taxon>Polyporales</taxon>
        <taxon>Meripilaceae</taxon>
        <taxon>Meripilus</taxon>
    </lineage>
</organism>
<comment type="caution">
    <text evidence="3">The sequence shown here is derived from an EMBL/GenBank/DDBJ whole genome shotgun (WGS) entry which is preliminary data.</text>
</comment>
<name>A0AAD5VEX1_9APHY</name>